<proteinExistence type="predicted"/>
<dbReference type="Pfam" id="PF08818">
    <property type="entry name" value="DUF1801"/>
    <property type="match status" value="1"/>
</dbReference>
<dbReference type="InterPro" id="IPR016786">
    <property type="entry name" value="YdeI_bac"/>
</dbReference>
<dbReference type="Pfam" id="PF13376">
    <property type="entry name" value="OmdA"/>
    <property type="match status" value="1"/>
</dbReference>
<evidence type="ECO:0000313" key="2">
    <source>
        <dbReference type="EMBL" id="GET31636.1"/>
    </source>
</evidence>
<organism evidence="2 3">
    <name type="scientific">Prolixibacter bellariivorans</name>
    <dbReference type="NCBI Taxonomy" id="314319"/>
    <lineage>
        <taxon>Bacteria</taxon>
        <taxon>Pseudomonadati</taxon>
        <taxon>Bacteroidota</taxon>
        <taxon>Bacteroidia</taxon>
        <taxon>Marinilabiliales</taxon>
        <taxon>Prolixibacteraceae</taxon>
        <taxon>Prolixibacter</taxon>
    </lineage>
</organism>
<name>A0A5M4AVL6_9BACT</name>
<dbReference type="RefSeq" id="WP_027586236.1">
    <property type="nucleotide sequence ID" value="NZ_BLAX01000001.1"/>
</dbReference>
<dbReference type="Gene3D" id="3.90.1150.200">
    <property type="match status" value="1"/>
</dbReference>
<sequence>MNKSVDNYFIEGCGRCPLGGTPDCKVHSWTSELELLRKIVLNCGLTEESKWGAPCYTFQNKNILMVSALKEYCCISFFKGSLLSDDKNLLVKPGPSSQAARLFKFKNIDEIIKIEDDIRAYIFEAIEVEKAGIKIQFRKNPEPIPEEFEAKLEKDPFLKTAFEALTPGRQRSYILHFSQPKQSKTRTSRVEKCIPQILNGKGLNDR</sequence>
<dbReference type="SUPFAM" id="SSF159888">
    <property type="entry name" value="YdhG-like"/>
    <property type="match status" value="1"/>
</dbReference>
<dbReference type="InterPro" id="IPR014922">
    <property type="entry name" value="YdhG-like"/>
</dbReference>
<comment type="caution">
    <text evidence="2">The sequence shown here is derived from an EMBL/GenBank/DDBJ whole genome shotgun (WGS) entry which is preliminary data.</text>
</comment>
<gene>
    <name evidence="2" type="primary">ydeI</name>
    <name evidence="2" type="ORF">PbJCM13498_04990</name>
</gene>
<keyword evidence="3" id="KW-1185">Reference proteome</keyword>
<dbReference type="OrthoDB" id="9800461at2"/>
<protein>
    <recommendedName>
        <fullName evidence="1">YdhG-like domain-containing protein</fullName>
    </recommendedName>
</protein>
<evidence type="ECO:0000259" key="1">
    <source>
        <dbReference type="Pfam" id="PF08818"/>
    </source>
</evidence>
<dbReference type="Proteomes" id="UP000391834">
    <property type="component" value="Unassembled WGS sequence"/>
</dbReference>
<reference evidence="2 3" key="1">
    <citation type="submission" date="2019-10" db="EMBL/GenBank/DDBJ databases">
        <title>Prolixibacter strains distinguished by the presence of nitrate reductase genes were adept at nitrate-dependent anaerobic corrosion of metallic iron and carbon steel.</title>
        <authorList>
            <person name="Iino T."/>
            <person name="Shono N."/>
            <person name="Ito K."/>
            <person name="Nakamura R."/>
            <person name="Sueoka K."/>
            <person name="Harayama S."/>
            <person name="Ohkuma M."/>
        </authorList>
    </citation>
    <scope>NUCLEOTIDE SEQUENCE [LARGE SCALE GENOMIC DNA]</scope>
    <source>
        <strain evidence="2 3">JCM 13498</strain>
    </source>
</reference>
<evidence type="ECO:0000313" key="3">
    <source>
        <dbReference type="Proteomes" id="UP000391834"/>
    </source>
</evidence>
<accession>A0A5M4AVL6</accession>
<dbReference type="AlphaFoldDB" id="A0A5M4AVL6"/>
<feature type="domain" description="YdhG-like" evidence="1">
    <location>
        <begin position="29"/>
        <end position="126"/>
    </location>
</feature>
<dbReference type="PIRSF" id="PIRSF021308">
    <property type="entry name" value="UCP021308"/>
    <property type="match status" value="1"/>
</dbReference>
<dbReference type="EMBL" id="BLAX01000001">
    <property type="protein sequence ID" value="GET31636.1"/>
    <property type="molecule type" value="Genomic_DNA"/>
</dbReference>